<dbReference type="OrthoDB" id="761425at2"/>
<keyword evidence="2" id="KW-1185">Reference proteome</keyword>
<proteinExistence type="predicted"/>
<accession>A0A1H4GGW3</accession>
<dbReference type="AlphaFoldDB" id="A0A1H4GGW3"/>
<protein>
    <submittedName>
        <fullName evidence="1">Uncharacterized protein</fullName>
    </submittedName>
</protein>
<dbReference type="RefSeq" id="WP_089765847.1">
    <property type="nucleotide sequence ID" value="NZ_BKAT01000063.1"/>
</dbReference>
<evidence type="ECO:0000313" key="2">
    <source>
        <dbReference type="Proteomes" id="UP000199656"/>
    </source>
</evidence>
<sequence>MNKSIGIGGIEVTPTASEAIVDIAHNRTLFIEQLTSDPPEQPVIVQGLTNISQVFEYFHPAVHIRFQGEDGQAVEEKLAFTQLSGFSIKGLSQQSVFLKDLSSEREQYVKMMQQLAGNKRLIAALEDPAARRALLSTIQSMISTLENINVINP</sequence>
<dbReference type="EMBL" id="FNRL01000040">
    <property type="protein sequence ID" value="SEB08846.1"/>
    <property type="molecule type" value="Genomic_DNA"/>
</dbReference>
<dbReference type="Proteomes" id="UP000199656">
    <property type="component" value="Unassembled WGS sequence"/>
</dbReference>
<gene>
    <name evidence="1" type="ORF">SAMN05660909_05341</name>
</gene>
<evidence type="ECO:0000313" key="1">
    <source>
        <dbReference type="EMBL" id="SEB08846.1"/>
    </source>
</evidence>
<dbReference type="STRING" id="408074.SAMN05660909_05341"/>
<organism evidence="1 2">
    <name type="scientific">Chitinophaga terrae</name>
    <name type="common">ex Kim and Jung 2007</name>
    <dbReference type="NCBI Taxonomy" id="408074"/>
    <lineage>
        <taxon>Bacteria</taxon>
        <taxon>Pseudomonadati</taxon>
        <taxon>Bacteroidota</taxon>
        <taxon>Chitinophagia</taxon>
        <taxon>Chitinophagales</taxon>
        <taxon>Chitinophagaceae</taxon>
        <taxon>Chitinophaga</taxon>
    </lineage>
</organism>
<name>A0A1H4GGW3_9BACT</name>
<reference evidence="2" key="1">
    <citation type="submission" date="2016-10" db="EMBL/GenBank/DDBJ databases">
        <authorList>
            <person name="Varghese N."/>
            <person name="Submissions S."/>
        </authorList>
    </citation>
    <scope>NUCLEOTIDE SEQUENCE [LARGE SCALE GENOMIC DNA]</scope>
    <source>
        <strain evidence="2">DSM 23920</strain>
    </source>
</reference>